<keyword evidence="8" id="KW-1185">Reference proteome</keyword>
<keyword evidence="1" id="KW-0521">NADP</keyword>
<keyword evidence="2 4" id="KW-0560">Oxidoreductase</keyword>
<feature type="domain" description="D-isomer specific 2-hydroxyacid dehydrogenase NAD-binding" evidence="6">
    <location>
        <begin position="105"/>
        <end position="276"/>
    </location>
</feature>
<sequence length="310" mass="33039">MTQRPAVLIVQRHLAPLTAFLEGTYDVYRLWEGPPVEAAQDIGALVVAGEFPLDPRLVESLPNLKLVACFTSGYDGIDVAWCRARGLPVTHAPGVNHEDVADHAIGLILAARRGIAAGDRSLRAGGWTAESKTITHSLKGQKVGIVGLGAIGEAVARRAEALRMPVRWWGPREKDAPWPRAASLLELARESDVLVVACRADESNRGLISREVIEALGPHGLLVNVARGQLVDEDALIAALREGRLGQAALDVFEAEPTDAARWADVPNTVLTPHTGGATAEAVQGMLMLLLENLQAAFAGEPLKTPVAED</sequence>
<accession>A0A1I6SZ62</accession>
<dbReference type="GO" id="GO:0016618">
    <property type="term" value="F:hydroxypyruvate reductase [NAD(P)H] activity"/>
    <property type="evidence" value="ECO:0007669"/>
    <property type="project" value="TreeGrafter"/>
</dbReference>
<dbReference type="AlphaFoldDB" id="A0A1I6SZ62"/>
<organism evidence="7 8">
    <name type="scientific">Brevundimonas viscosa</name>
    <dbReference type="NCBI Taxonomy" id="871741"/>
    <lineage>
        <taxon>Bacteria</taxon>
        <taxon>Pseudomonadati</taxon>
        <taxon>Pseudomonadota</taxon>
        <taxon>Alphaproteobacteria</taxon>
        <taxon>Caulobacterales</taxon>
        <taxon>Caulobacteraceae</taxon>
        <taxon>Brevundimonas</taxon>
    </lineage>
</organism>
<dbReference type="Pfam" id="PF00389">
    <property type="entry name" value="2-Hacid_dh"/>
    <property type="match status" value="1"/>
</dbReference>
<dbReference type="SUPFAM" id="SSF52283">
    <property type="entry name" value="Formate/glycerate dehydrogenase catalytic domain-like"/>
    <property type="match status" value="1"/>
</dbReference>
<evidence type="ECO:0000256" key="3">
    <source>
        <dbReference type="ARBA" id="ARBA00023027"/>
    </source>
</evidence>
<dbReference type="CDD" id="cd12156">
    <property type="entry name" value="HPPR"/>
    <property type="match status" value="1"/>
</dbReference>
<dbReference type="RefSeq" id="WP_092312071.1">
    <property type="nucleotide sequence ID" value="NZ_FOZV01000006.1"/>
</dbReference>
<dbReference type="EMBL" id="FOZV01000006">
    <property type="protein sequence ID" value="SFS82087.1"/>
    <property type="molecule type" value="Genomic_DNA"/>
</dbReference>
<gene>
    <name evidence="7" type="ORF">SAMN05192570_2809</name>
</gene>
<evidence type="ECO:0000313" key="8">
    <source>
        <dbReference type="Proteomes" id="UP000198788"/>
    </source>
</evidence>
<keyword evidence="3" id="KW-0520">NAD</keyword>
<dbReference type="InterPro" id="IPR050223">
    <property type="entry name" value="D-isomer_2-hydroxyacid_DH"/>
</dbReference>
<dbReference type="Gene3D" id="3.40.50.720">
    <property type="entry name" value="NAD(P)-binding Rossmann-like Domain"/>
    <property type="match status" value="2"/>
</dbReference>
<dbReference type="InterPro" id="IPR006140">
    <property type="entry name" value="D-isomer_DH_NAD-bd"/>
</dbReference>
<dbReference type="SUPFAM" id="SSF51735">
    <property type="entry name" value="NAD(P)-binding Rossmann-fold domains"/>
    <property type="match status" value="1"/>
</dbReference>
<dbReference type="PANTHER" id="PTHR10996:SF178">
    <property type="entry name" value="2-HYDROXYACID DEHYDROGENASE YGL185C-RELATED"/>
    <property type="match status" value="1"/>
</dbReference>
<evidence type="ECO:0000259" key="6">
    <source>
        <dbReference type="Pfam" id="PF02826"/>
    </source>
</evidence>
<proteinExistence type="inferred from homology"/>
<dbReference type="GO" id="GO:0051287">
    <property type="term" value="F:NAD binding"/>
    <property type="evidence" value="ECO:0007669"/>
    <property type="project" value="InterPro"/>
</dbReference>
<dbReference type="FunFam" id="3.40.50.720:FF:000213">
    <property type="entry name" value="Putative 2-hydroxyacid dehydrogenase"/>
    <property type="match status" value="1"/>
</dbReference>
<reference evidence="8" key="1">
    <citation type="submission" date="2016-10" db="EMBL/GenBank/DDBJ databases">
        <authorList>
            <person name="Varghese N."/>
            <person name="Submissions S."/>
        </authorList>
    </citation>
    <scope>NUCLEOTIDE SEQUENCE [LARGE SCALE GENOMIC DNA]</scope>
    <source>
        <strain evidence="8">CGMCC 1.10683</strain>
    </source>
</reference>
<dbReference type="InterPro" id="IPR036291">
    <property type="entry name" value="NAD(P)-bd_dom_sf"/>
</dbReference>
<dbReference type="STRING" id="871741.SAMN05192570_2809"/>
<dbReference type="Pfam" id="PF02826">
    <property type="entry name" value="2-Hacid_dh_C"/>
    <property type="match status" value="1"/>
</dbReference>
<evidence type="ECO:0000313" key="7">
    <source>
        <dbReference type="EMBL" id="SFS82087.1"/>
    </source>
</evidence>
<protein>
    <submittedName>
        <fullName evidence="7">Lactate dehydrogenase</fullName>
    </submittedName>
</protein>
<evidence type="ECO:0000256" key="2">
    <source>
        <dbReference type="ARBA" id="ARBA00023002"/>
    </source>
</evidence>
<dbReference type="GO" id="GO:0030267">
    <property type="term" value="F:glyoxylate reductase (NADPH) activity"/>
    <property type="evidence" value="ECO:0007669"/>
    <property type="project" value="TreeGrafter"/>
</dbReference>
<comment type="similarity">
    <text evidence="4">Belongs to the D-isomer specific 2-hydroxyacid dehydrogenase family.</text>
</comment>
<dbReference type="InterPro" id="IPR006139">
    <property type="entry name" value="D-isomer_2_OHA_DH_cat_dom"/>
</dbReference>
<name>A0A1I6SZ62_9CAUL</name>
<evidence type="ECO:0000256" key="4">
    <source>
        <dbReference type="RuleBase" id="RU003719"/>
    </source>
</evidence>
<feature type="domain" description="D-isomer specific 2-hydroxyacid dehydrogenase catalytic" evidence="5">
    <location>
        <begin position="36"/>
        <end position="307"/>
    </location>
</feature>
<dbReference type="Proteomes" id="UP000198788">
    <property type="component" value="Unassembled WGS sequence"/>
</dbReference>
<dbReference type="PANTHER" id="PTHR10996">
    <property type="entry name" value="2-HYDROXYACID DEHYDROGENASE-RELATED"/>
    <property type="match status" value="1"/>
</dbReference>
<evidence type="ECO:0000256" key="1">
    <source>
        <dbReference type="ARBA" id="ARBA00022857"/>
    </source>
</evidence>
<evidence type="ECO:0000259" key="5">
    <source>
        <dbReference type="Pfam" id="PF00389"/>
    </source>
</evidence>
<dbReference type="OrthoDB" id="9793626at2"/>
<dbReference type="GO" id="GO:0005829">
    <property type="term" value="C:cytosol"/>
    <property type="evidence" value="ECO:0007669"/>
    <property type="project" value="TreeGrafter"/>
</dbReference>